<keyword evidence="7" id="KW-1185">Reference proteome</keyword>
<comment type="caution">
    <text evidence="6">The sequence shown here is derived from an EMBL/GenBank/DDBJ whole genome shotgun (WGS) entry which is preliminary data.</text>
</comment>
<dbReference type="AlphaFoldDB" id="A0AAN4Z494"/>
<dbReference type="Gene3D" id="3.40.50.1820">
    <property type="entry name" value="alpha/beta hydrolase"/>
    <property type="match status" value="1"/>
</dbReference>
<dbReference type="InterPro" id="IPR029058">
    <property type="entry name" value="AB_hydrolase_fold"/>
</dbReference>
<comment type="similarity">
    <text evidence="1">Belongs to the peptidase S28 family.</text>
</comment>
<gene>
    <name evidence="6" type="ORF">PMAYCL1PPCAC_03916</name>
</gene>
<sequence length="169" mass="19220">QRYFFNHDYVKADSNVNILYLAGEQWDTEDVVTGEDKSYVNYAKQLNADLFNLEHRFYGRSHPTEDTSVANLKYLTSQQAIEDVAEFIRQKNQEKGGEQKWIVIGGSYAGALSAWARLQHPELIAGSLASSGPVLAQMDFYGYLETVDENFKKTKGICYQQCSKELKKS</sequence>
<evidence type="ECO:0000256" key="5">
    <source>
        <dbReference type="ARBA" id="ARBA00023180"/>
    </source>
</evidence>
<keyword evidence="5" id="KW-0325">Glycoprotein</keyword>
<dbReference type="PANTHER" id="PTHR11010:SF117">
    <property type="entry name" value="SERINE PROTEASE 16"/>
    <property type="match status" value="1"/>
</dbReference>
<dbReference type="Proteomes" id="UP001328107">
    <property type="component" value="Unassembled WGS sequence"/>
</dbReference>
<keyword evidence="2" id="KW-0645">Protease</keyword>
<evidence type="ECO:0000256" key="1">
    <source>
        <dbReference type="ARBA" id="ARBA00011079"/>
    </source>
</evidence>
<evidence type="ECO:0000313" key="7">
    <source>
        <dbReference type="Proteomes" id="UP001328107"/>
    </source>
</evidence>
<keyword evidence="3" id="KW-0732">Signal</keyword>
<dbReference type="InterPro" id="IPR008758">
    <property type="entry name" value="Peptidase_S28"/>
</dbReference>
<accession>A0AAN4Z494</accession>
<protein>
    <recommendedName>
        <fullName evidence="8">Peptidase</fullName>
    </recommendedName>
</protein>
<name>A0AAN4Z494_9BILA</name>
<evidence type="ECO:0000256" key="2">
    <source>
        <dbReference type="ARBA" id="ARBA00022670"/>
    </source>
</evidence>
<dbReference type="GO" id="GO:0006508">
    <property type="term" value="P:proteolysis"/>
    <property type="evidence" value="ECO:0007669"/>
    <property type="project" value="UniProtKB-KW"/>
</dbReference>
<reference evidence="7" key="1">
    <citation type="submission" date="2022-10" db="EMBL/GenBank/DDBJ databases">
        <title>Genome assembly of Pristionchus species.</title>
        <authorList>
            <person name="Yoshida K."/>
            <person name="Sommer R.J."/>
        </authorList>
    </citation>
    <scope>NUCLEOTIDE SEQUENCE [LARGE SCALE GENOMIC DNA]</scope>
    <source>
        <strain evidence="7">RS5460</strain>
    </source>
</reference>
<evidence type="ECO:0000256" key="4">
    <source>
        <dbReference type="ARBA" id="ARBA00022801"/>
    </source>
</evidence>
<dbReference type="GO" id="GO:0070008">
    <property type="term" value="F:serine-type exopeptidase activity"/>
    <property type="evidence" value="ECO:0007669"/>
    <property type="project" value="InterPro"/>
</dbReference>
<feature type="non-terminal residue" evidence="6">
    <location>
        <position position="1"/>
    </location>
</feature>
<proteinExistence type="inferred from homology"/>
<dbReference type="GO" id="GO:0008239">
    <property type="term" value="F:dipeptidyl-peptidase activity"/>
    <property type="evidence" value="ECO:0007669"/>
    <property type="project" value="TreeGrafter"/>
</dbReference>
<organism evidence="6 7">
    <name type="scientific">Pristionchus mayeri</name>
    <dbReference type="NCBI Taxonomy" id="1317129"/>
    <lineage>
        <taxon>Eukaryota</taxon>
        <taxon>Metazoa</taxon>
        <taxon>Ecdysozoa</taxon>
        <taxon>Nematoda</taxon>
        <taxon>Chromadorea</taxon>
        <taxon>Rhabditida</taxon>
        <taxon>Rhabditina</taxon>
        <taxon>Diplogasteromorpha</taxon>
        <taxon>Diplogasteroidea</taxon>
        <taxon>Neodiplogasteridae</taxon>
        <taxon>Pristionchus</taxon>
    </lineage>
</organism>
<evidence type="ECO:0008006" key="8">
    <source>
        <dbReference type="Google" id="ProtNLM"/>
    </source>
</evidence>
<keyword evidence="4" id="KW-0378">Hydrolase</keyword>
<evidence type="ECO:0000313" key="6">
    <source>
        <dbReference type="EMBL" id="GMR33721.1"/>
    </source>
</evidence>
<dbReference type="SUPFAM" id="SSF53474">
    <property type="entry name" value="alpha/beta-Hydrolases"/>
    <property type="match status" value="1"/>
</dbReference>
<dbReference type="EMBL" id="BTRK01000001">
    <property type="protein sequence ID" value="GMR33721.1"/>
    <property type="molecule type" value="Genomic_DNA"/>
</dbReference>
<dbReference type="PANTHER" id="PTHR11010">
    <property type="entry name" value="PROTEASE S28 PRO-X CARBOXYPEPTIDASE-RELATED"/>
    <property type="match status" value="1"/>
</dbReference>
<dbReference type="Pfam" id="PF05577">
    <property type="entry name" value="Peptidase_S28"/>
    <property type="match status" value="1"/>
</dbReference>
<evidence type="ECO:0000256" key="3">
    <source>
        <dbReference type="ARBA" id="ARBA00022729"/>
    </source>
</evidence>